<organism evidence="1 2">
    <name type="scientific">Erwinia phage PhiEaH1</name>
    <dbReference type="NCBI Taxonomy" id="1401669"/>
    <lineage>
        <taxon>Viruses</taxon>
        <taxon>Duplodnaviria</taxon>
        <taxon>Heunggongvirae</taxon>
        <taxon>Uroviricota</taxon>
        <taxon>Caudoviricetes</taxon>
        <taxon>Chimalliviridae</taxon>
        <taxon>Iapetusvirus</taxon>
        <taxon>Iapetusvirus EaH1</taxon>
    </lineage>
</organism>
<accession>W8D049</accession>
<dbReference type="EMBL" id="KF623294">
    <property type="protein sequence ID" value="AGX01779.1"/>
    <property type="molecule type" value="Genomic_DNA"/>
</dbReference>
<keyword evidence="2" id="KW-1185">Reference proteome</keyword>
<dbReference type="GeneID" id="18500956"/>
<dbReference type="KEGG" id="vg:18500956"/>
<sequence length="73" mass="8673">MSTKDRFEIRLIEDVPPDEITPEEFKQLMELTGEVSQTRMVRRALKTYLGNYAEMEIVALEDRIRTLRKLTEK</sequence>
<name>W8D049_9CAUD</name>
<protein>
    <submittedName>
        <fullName evidence="1">Uncharacterized protein</fullName>
    </submittedName>
</protein>
<reference evidence="1 2" key="1">
    <citation type="journal article" date="2014" name="FEMS Microbiol. Lett.">
        <title>The genome of the Erwinia amylovora phage PhiEaH1 reveals greater diversity and broadens the applicability of phages for the treatment of fire blight.</title>
        <authorList>
            <person name="Meczker K."/>
            <person name="Domotor D."/>
            <person name="Vass J."/>
            <person name="Rakhely G."/>
            <person name="Schneider G."/>
            <person name="Kovacs T."/>
        </authorList>
    </citation>
    <scope>NUCLEOTIDE SEQUENCE [LARGE SCALE GENOMIC DNA]</scope>
</reference>
<dbReference type="RefSeq" id="YP_009010110.1">
    <property type="nucleotide sequence ID" value="NC_023610.1"/>
</dbReference>
<proteinExistence type="predicted"/>
<evidence type="ECO:0000313" key="1">
    <source>
        <dbReference type="EMBL" id="AGX01779.1"/>
    </source>
</evidence>
<evidence type="ECO:0000313" key="2">
    <source>
        <dbReference type="Proteomes" id="UP000204235"/>
    </source>
</evidence>
<dbReference type="Proteomes" id="UP000204235">
    <property type="component" value="Segment"/>
</dbReference>